<dbReference type="GO" id="GO:0048476">
    <property type="term" value="C:Holliday junction resolvase complex"/>
    <property type="evidence" value="ECO:0007669"/>
    <property type="project" value="UniProtKB-UniRule"/>
</dbReference>
<dbReference type="AlphaFoldDB" id="A0A1E3P423"/>
<dbReference type="CDD" id="cd20074">
    <property type="entry name" value="XPF_nuclease_Mus81"/>
    <property type="match status" value="1"/>
</dbReference>
<evidence type="ECO:0000256" key="13">
    <source>
        <dbReference type="ARBA" id="ARBA00023242"/>
    </source>
</evidence>
<dbReference type="InterPro" id="IPR036388">
    <property type="entry name" value="WH-like_DNA-bd_sf"/>
</dbReference>
<dbReference type="PANTHER" id="PTHR13451:SF0">
    <property type="entry name" value="CROSSOVER JUNCTION ENDONUCLEASE MUS81"/>
    <property type="match status" value="1"/>
</dbReference>
<dbReference type="Gene3D" id="3.40.50.10130">
    <property type="match status" value="1"/>
</dbReference>
<keyword evidence="12 15" id="KW-0234">DNA repair</keyword>
<evidence type="ECO:0000256" key="5">
    <source>
        <dbReference type="ARBA" id="ARBA00022722"/>
    </source>
</evidence>
<evidence type="ECO:0000256" key="15">
    <source>
        <dbReference type="RuleBase" id="RU369042"/>
    </source>
</evidence>
<feature type="region of interest" description="Disordered" evidence="16">
    <location>
        <begin position="91"/>
        <end position="119"/>
    </location>
</feature>
<protein>
    <recommendedName>
        <fullName evidence="4 15">Crossover junction endonuclease MUS81</fullName>
        <ecNumber evidence="15">3.1.22.-</ecNumber>
    </recommendedName>
</protein>
<dbReference type="GeneID" id="30198906"/>
<organism evidence="18 19">
    <name type="scientific">Wickerhamomyces anomalus (strain ATCC 58044 / CBS 1984 / NCYC 433 / NRRL Y-366-8)</name>
    <name type="common">Yeast</name>
    <name type="synonym">Hansenula anomala</name>
    <dbReference type="NCBI Taxonomy" id="683960"/>
    <lineage>
        <taxon>Eukaryota</taxon>
        <taxon>Fungi</taxon>
        <taxon>Dikarya</taxon>
        <taxon>Ascomycota</taxon>
        <taxon>Saccharomycotina</taxon>
        <taxon>Saccharomycetes</taxon>
        <taxon>Phaffomycetales</taxon>
        <taxon>Wickerhamomycetaceae</taxon>
        <taxon>Wickerhamomyces</taxon>
    </lineage>
</organism>
<evidence type="ECO:0000256" key="4">
    <source>
        <dbReference type="ARBA" id="ARBA00017114"/>
    </source>
</evidence>
<dbReference type="Gene3D" id="1.10.150.670">
    <property type="entry name" value="Crossover junction endonuclease EME1, DNA-binding domain"/>
    <property type="match status" value="1"/>
</dbReference>
<evidence type="ECO:0000313" key="18">
    <source>
        <dbReference type="EMBL" id="ODQ60103.1"/>
    </source>
</evidence>
<dbReference type="Gene3D" id="1.10.150.110">
    <property type="entry name" value="DNA polymerase beta, N-terminal domain-like"/>
    <property type="match status" value="1"/>
</dbReference>
<evidence type="ECO:0000256" key="1">
    <source>
        <dbReference type="ARBA" id="ARBA00001946"/>
    </source>
</evidence>
<dbReference type="CDD" id="cd21036">
    <property type="entry name" value="WH_MUS81"/>
    <property type="match status" value="1"/>
</dbReference>
<comment type="subunit">
    <text evidence="15">Interacts with EME1.</text>
</comment>
<comment type="function">
    <text evidence="15">Interacts with EME1 to form a DNA structure-specific endonuclease with substrate preference for branched DNA structures with a 5'-end at the branch nick. Typical substrates include 3'-flap structures, D-loops, replication forks and nicked Holliday junctions. May be required in mitosis for the processing of stalled or collapsed replication fork intermediates. May be required in meiosis for the repair of meiosis-specific double strand breaks subsequent to single-end invasion (SEI).</text>
</comment>
<evidence type="ECO:0000259" key="17">
    <source>
        <dbReference type="SMART" id="SM00891"/>
    </source>
</evidence>
<dbReference type="GO" id="GO:0006308">
    <property type="term" value="P:DNA catabolic process"/>
    <property type="evidence" value="ECO:0007669"/>
    <property type="project" value="UniProtKB-UniRule"/>
</dbReference>
<dbReference type="InterPro" id="IPR027421">
    <property type="entry name" value="DNA_pol_lamdba_lyase_dom_sf"/>
</dbReference>
<dbReference type="Pfam" id="PF14716">
    <property type="entry name" value="HHH_8"/>
    <property type="match status" value="1"/>
</dbReference>
<evidence type="ECO:0000256" key="14">
    <source>
        <dbReference type="ARBA" id="ARBA00023254"/>
    </source>
</evidence>
<dbReference type="GO" id="GO:0046872">
    <property type="term" value="F:metal ion binding"/>
    <property type="evidence" value="ECO:0007669"/>
    <property type="project" value="UniProtKB-UniRule"/>
</dbReference>
<dbReference type="GO" id="GO:0005634">
    <property type="term" value="C:nucleus"/>
    <property type="evidence" value="ECO:0007669"/>
    <property type="project" value="UniProtKB-SubCell"/>
</dbReference>
<dbReference type="GO" id="GO:0000727">
    <property type="term" value="P:double-strand break repair via break-induced replication"/>
    <property type="evidence" value="ECO:0007669"/>
    <property type="project" value="UniProtKB-UniRule"/>
</dbReference>
<evidence type="ECO:0000256" key="9">
    <source>
        <dbReference type="ARBA" id="ARBA00022801"/>
    </source>
</evidence>
<reference evidence="18 19" key="1">
    <citation type="journal article" date="2016" name="Proc. Natl. Acad. Sci. U.S.A.">
        <title>Comparative genomics of biotechnologically important yeasts.</title>
        <authorList>
            <person name="Riley R."/>
            <person name="Haridas S."/>
            <person name="Wolfe K.H."/>
            <person name="Lopes M.R."/>
            <person name="Hittinger C.T."/>
            <person name="Goeker M."/>
            <person name="Salamov A.A."/>
            <person name="Wisecaver J.H."/>
            <person name="Long T.M."/>
            <person name="Calvey C.H."/>
            <person name="Aerts A.L."/>
            <person name="Barry K.W."/>
            <person name="Choi C."/>
            <person name="Clum A."/>
            <person name="Coughlan A.Y."/>
            <person name="Deshpande S."/>
            <person name="Douglass A.P."/>
            <person name="Hanson S.J."/>
            <person name="Klenk H.-P."/>
            <person name="LaButti K.M."/>
            <person name="Lapidus A."/>
            <person name="Lindquist E.A."/>
            <person name="Lipzen A.M."/>
            <person name="Meier-Kolthoff J.P."/>
            <person name="Ohm R.A."/>
            <person name="Otillar R.P."/>
            <person name="Pangilinan J.L."/>
            <person name="Peng Y."/>
            <person name="Rokas A."/>
            <person name="Rosa C.A."/>
            <person name="Scheuner C."/>
            <person name="Sibirny A.A."/>
            <person name="Slot J.C."/>
            <person name="Stielow J.B."/>
            <person name="Sun H."/>
            <person name="Kurtzman C.P."/>
            <person name="Blackwell M."/>
            <person name="Grigoriev I.V."/>
            <person name="Jeffries T.W."/>
        </authorList>
    </citation>
    <scope>NUCLEOTIDE SEQUENCE [LARGE SCALE GENOMIC DNA]</scope>
    <source>
        <strain evidence="19">ATCC 58044 / CBS 1984 / NCYC 433 / NRRL Y-366-8</strain>
    </source>
</reference>
<dbReference type="InterPro" id="IPR033309">
    <property type="entry name" value="Mus81"/>
</dbReference>
<dbReference type="Proteomes" id="UP000094112">
    <property type="component" value="Unassembled WGS sequence"/>
</dbReference>
<evidence type="ECO:0000256" key="6">
    <source>
        <dbReference type="ARBA" id="ARBA00022723"/>
    </source>
</evidence>
<keyword evidence="6 15" id="KW-0479">Metal-binding</keyword>
<evidence type="ECO:0000256" key="16">
    <source>
        <dbReference type="SAM" id="MobiDB-lite"/>
    </source>
</evidence>
<keyword evidence="8 15" id="KW-0227">DNA damage</keyword>
<keyword evidence="13 15" id="KW-0539">Nucleus</keyword>
<dbReference type="Gene3D" id="1.10.10.10">
    <property type="entry name" value="Winged helix-like DNA-binding domain superfamily/Winged helix DNA-binding domain"/>
    <property type="match status" value="1"/>
</dbReference>
<dbReference type="GO" id="GO:0000712">
    <property type="term" value="P:resolution of meiotic recombination intermediates"/>
    <property type="evidence" value="ECO:0007669"/>
    <property type="project" value="EnsemblFungi"/>
</dbReference>
<dbReference type="InterPro" id="IPR010996">
    <property type="entry name" value="HHH_MUS81"/>
</dbReference>
<keyword evidence="11 15" id="KW-0233">DNA recombination</keyword>
<gene>
    <name evidence="18" type="ORF">WICANDRAFT_29854</name>
</gene>
<evidence type="ECO:0000313" key="19">
    <source>
        <dbReference type="Proteomes" id="UP000094112"/>
    </source>
</evidence>
<dbReference type="InterPro" id="IPR047416">
    <property type="entry name" value="XPF_nuclease_Mus81"/>
</dbReference>
<comment type="cofactor">
    <cofactor evidence="1 15">
        <name>Mg(2+)</name>
        <dbReference type="ChEBI" id="CHEBI:18420"/>
    </cofactor>
</comment>
<dbReference type="GO" id="GO:0003677">
    <property type="term" value="F:DNA binding"/>
    <property type="evidence" value="ECO:0007669"/>
    <property type="project" value="UniProtKB-UniRule"/>
</dbReference>
<dbReference type="Pfam" id="PF02732">
    <property type="entry name" value="ERCC4"/>
    <property type="match status" value="1"/>
</dbReference>
<dbReference type="SMART" id="SM00891">
    <property type="entry name" value="ERCC4"/>
    <property type="match status" value="1"/>
</dbReference>
<dbReference type="FunFam" id="3.40.50.10130:FF:000003">
    <property type="entry name" value="Crossover junction endonuclease MUS81"/>
    <property type="match status" value="1"/>
</dbReference>
<evidence type="ECO:0000256" key="2">
    <source>
        <dbReference type="ARBA" id="ARBA00004123"/>
    </source>
</evidence>
<dbReference type="FunFam" id="1.10.10.10:FF:000307">
    <property type="entry name" value="Crossover junction endonuclease MUS81"/>
    <property type="match status" value="1"/>
</dbReference>
<keyword evidence="10 15" id="KW-0460">Magnesium</keyword>
<keyword evidence="19" id="KW-1185">Reference proteome</keyword>
<keyword evidence="9 15" id="KW-0378">Hydrolase</keyword>
<dbReference type="GO" id="GO:0031573">
    <property type="term" value="P:mitotic intra-S DNA damage checkpoint signaling"/>
    <property type="evidence" value="ECO:0007669"/>
    <property type="project" value="TreeGrafter"/>
</dbReference>
<dbReference type="InterPro" id="IPR047417">
    <property type="entry name" value="WHD_MUS81"/>
</dbReference>
<name>A0A1E3P423_WICAA</name>
<evidence type="ECO:0000256" key="7">
    <source>
        <dbReference type="ARBA" id="ARBA00022759"/>
    </source>
</evidence>
<evidence type="ECO:0000256" key="8">
    <source>
        <dbReference type="ARBA" id="ARBA00022763"/>
    </source>
</evidence>
<comment type="subcellular location">
    <subcellularLocation>
        <location evidence="2 15">Nucleus</location>
    </subcellularLocation>
</comment>
<feature type="domain" description="ERCC4" evidence="17">
    <location>
        <begin position="278"/>
        <end position="375"/>
    </location>
</feature>
<accession>A0A1E3P423</accession>
<dbReference type="InterPro" id="IPR006166">
    <property type="entry name" value="ERCC4_domain"/>
</dbReference>
<keyword evidence="14" id="KW-0469">Meiosis</keyword>
<proteinExistence type="inferred from homology"/>
<dbReference type="EMBL" id="KV454210">
    <property type="protein sequence ID" value="ODQ60103.1"/>
    <property type="molecule type" value="Genomic_DNA"/>
</dbReference>
<dbReference type="SUPFAM" id="SSF52980">
    <property type="entry name" value="Restriction endonuclease-like"/>
    <property type="match status" value="1"/>
</dbReference>
<dbReference type="EC" id="3.1.22.-" evidence="15"/>
<dbReference type="STRING" id="683960.A0A1E3P423"/>
<evidence type="ECO:0000256" key="12">
    <source>
        <dbReference type="ARBA" id="ARBA00023204"/>
    </source>
</evidence>
<dbReference type="GO" id="GO:0048257">
    <property type="term" value="F:3'-flap endonuclease activity"/>
    <property type="evidence" value="ECO:0007669"/>
    <property type="project" value="TreeGrafter"/>
</dbReference>
<dbReference type="SUPFAM" id="SSF47802">
    <property type="entry name" value="DNA polymerase beta, N-terminal domain-like"/>
    <property type="match status" value="1"/>
</dbReference>
<dbReference type="Pfam" id="PF21136">
    <property type="entry name" value="WHD_MUS81"/>
    <property type="match status" value="1"/>
</dbReference>
<evidence type="ECO:0000256" key="11">
    <source>
        <dbReference type="ARBA" id="ARBA00023172"/>
    </source>
</evidence>
<dbReference type="RefSeq" id="XP_019039310.1">
    <property type="nucleotide sequence ID" value="XM_019181660.1"/>
</dbReference>
<comment type="similarity">
    <text evidence="3 15">Belongs to the XPF family.</text>
</comment>
<evidence type="ECO:0000256" key="3">
    <source>
        <dbReference type="ARBA" id="ARBA00010015"/>
    </source>
</evidence>
<dbReference type="PANTHER" id="PTHR13451">
    <property type="entry name" value="CLASS II CROSSOVER JUNCTION ENDONUCLEASE MUS81"/>
    <property type="match status" value="1"/>
</dbReference>
<keyword evidence="5 15" id="KW-0540">Nuclease</keyword>
<dbReference type="InterPro" id="IPR042530">
    <property type="entry name" value="EME1/EME2_C"/>
</dbReference>
<evidence type="ECO:0000256" key="10">
    <source>
        <dbReference type="ARBA" id="ARBA00022842"/>
    </source>
</evidence>
<keyword evidence="7 15" id="KW-0255">Endonuclease</keyword>
<dbReference type="OrthoDB" id="5963188at2759"/>
<dbReference type="InterPro" id="IPR011335">
    <property type="entry name" value="Restrct_endonuc-II-like"/>
</dbReference>
<dbReference type="GO" id="GO:0008821">
    <property type="term" value="F:crossover junction DNA endonuclease activity"/>
    <property type="evidence" value="ECO:0007669"/>
    <property type="project" value="UniProtKB-UniRule"/>
</dbReference>
<dbReference type="GO" id="GO:0004857">
    <property type="term" value="F:enzyme inhibitor activity"/>
    <property type="evidence" value="ECO:0007669"/>
    <property type="project" value="EnsemblFungi"/>
</dbReference>
<sequence length="542" mass="62432">MELPNDIKHLYITWLEEDVLAYSLRAQKSALLYTRALEKLRNYPEPVLTPRELIRVPFIGEKIVGQMEKRLEKYCKENGYNLPIGVNSVQRASSGKRTKATLDDNPTNDTAEPKKKRAKKKYVPVKRSGGYAILLVLLEFDPGCSGMTKDAIIKNCTPYCDKSFTANPSTNQFYSAWSSVKSLLNNELVKVEGIPAHYYLTDEGKDLAENLKFADEIVFRTDAPRPSSSSSALRNPGVGDEPIVMDTIPEVRPDMNRVIHNYNSVNYHFWEPGTYTVRFVVDNREVRSSTDRDFFHRKLQQLGVDAESRPLTVGDGLWIARNKTTNEEVVLDYIIERKRLDDLASSIKDGRYNEQKVRLKRSAVKNVFYLIEEVMSSDVQQMADAIQTSMGMAMTTSSFHVKRTKDADDTIQFIAKITKEVVKYYTGKRLLVLEPRNLEFQQDYRRVLDEFREKFGRGNIECAHKYYTFDTMLSKTKLMTVREMFVRMLMTIRGISLEKAIAIQKDYKTPKDLIRNFDGQDPELAKKYGKRVQELIADVFKK</sequence>
<dbReference type="GO" id="GO:0006265">
    <property type="term" value="P:DNA topological change"/>
    <property type="evidence" value="ECO:0007669"/>
    <property type="project" value="EnsemblFungi"/>
</dbReference>